<dbReference type="Gene3D" id="2.60.120.620">
    <property type="entry name" value="q2cbj1_9rhob like domain"/>
    <property type="match status" value="1"/>
</dbReference>
<dbReference type="GO" id="GO:0031418">
    <property type="term" value="F:L-ascorbic acid binding"/>
    <property type="evidence" value="ECO:0007669"/>
    <property type="project" value="InterPro"/>
</dbReference>
<organism evidence="7 8">
    <name type="scientific">Tribonema minus</name>
    <dbReference type="NCBI Taxonomy" id="303371"/>
    <lineage>
        <taxon>Eukaryota</taxon>
        <taxon>Sar</taxon>
        <taxon>Stramenopiles</taxon>
        <taxon>Ochrophyta</taxon>
        <taxon>PX clade</taxon>
        <taxon>Xanthophyceae</taxon>
        <taxon>Tribonematales</taxon>
        <taxon>Tribonemataceae</taxon>
        <taxon>Tribonema</taxon>
    </lineage>
</organism>
<sequence length="179" mass="19612">MPTARRSTVLNEGETSDVRTSATCWLREDDCAASAALLAPITERVAAMSEQPASHQENLQVVRYGPEQEYQEHTDHIDSFNELEFGGRMSTCLIYLNGGDDFDGGRTAFPRLTPRAAPVVPEAGAALFFVNVRLPCADPFAMAVHEASLHAGLPLTRGTKYVCNKWVHPVPMQRAEPAE</sequence>
<comment type="caution">
    <text evidence="7">The sequence shown here is derived from an EMBL/GenBank/DDBJ whole genome shotgun (WGS) entry which is preliminary data.</text>
</comment>
<dbReference type="GO" id="GO:0005506">
    <property type="term" value="F:iron ion binding"/>
    <property type="evidence" value="ECO:0007669"/>
    <property type="project" value="InterPro"/>
</dbReference>
<dbReference type="OrthoDB" id="420380at2759"/>
<dbReference type="InterPro" id="IPR006620">
    <property type="entry name" value="Pro_4_hyd_alph"/>
</dbReference>
<dbReference type="SMART" id="SM00702">
    <property type="entry name" value="P4Hc"/>
    <property type="match status" value="1"/>
</dbReference>
<evidence type="ECO:0000313" key="8">
    <source>
        <dbReference type="Proteomes" id="UP000664859"/>
    </source>
</evidence>
<keyword evidence="4" id="KW-0560">Oxidoreductase</keyword>
<comment type="cofactor">
    <cofactor evidence="1">
        <name>L-ascorbate</name>
        <dbReference type="ChEBI" id="CHEBI:38290"/>
    </cofactor>
</comment>
<dbReference type="InterPro" id="IPR005123">
    <property type="entry name" value="Oxoglu/Fe-dep_dioxygenase_dom"/>
</dbReference>
<dbReference type="PANTHER" id="PTHR10869">
    <property type="entry name" value="PROLYL 4-HYDROXYLASE ALPHA SUBUNIT"/>
    <property type="match status" value="1"/>
</dbReference>
<evidence type="ECO:0000256" key="1">
    <source>
        <dbReference type="ARBA" id="ARBA00001961"/>
    </source>
</evidence>
<proteinExistence type="predicted"/>
<dbReference type="Proteomes" id="UP000664859">
    <property type="component" value="Unassembled WGS sequence"/>
</dbReference>
<evidence type="ECO:0000313" key="7">
    <source>
        <dbReference type="EMBL" id="KAG5177618.1"/>
    </source>
</evidence>
<evidence type="ECO:0000256" key="5">
    <source>
        <dbReference type="ARBA" id="ARBA00023004"/>
    </source>
</evidence>
<keyword evidence="5" id="KW-0408">Iron</keyword>
<evidence type="ECO:0000256" key="4">
    <source>
        <dbReference type="ARBA" id="ARBA00023002"/>
    </source>
</evidence>
<gene>
    <name evidence="7" type="ORF">JKP88DRAFT_202289</name>
</gene>
<reference evidence="7" key="1">
    <citation type="submission" date="2021-02" db="EMBL/GenBank/DDBJ databases">
        <title>First Annotated Genome of the Yellow-green Alga Tribonema minus.</title>
        <authorList>
            <person name="Mahan K.M."/>
        </authorList>
    </citation>
    <scope>NUCLEOTIDE SEQUENCE</scope>
    <source>
        <strain evidence="7">UTEX B ZZ1240</strain>
    </source>
</reference>
<dbReference type="GO" id="GO:0004656">
    <property type="term" value="F:procollagen-proline 4-dioxygenase activity"/>
    <property type="evidence" value="ECO:0007669"/>
    <property type="project" value="TreeGrafter"/>
</dbReference>
<protein>
    <recommendedName>
        <fullName evidence="6">Fe2OG dioxygenase domain-containing protein</fullName>
    </recommendedName>
</protein>
<dbReference type="PANTHER" id="PTHR10869:SF229">
    <property type="entry name" value="PROLYL 4-HYDROXYLASE ALPHA SUBUNIT DOMAIN-CONTAINING PROTEIN"/>
    <property type="match status" value="1"/>
</dbReference>
<dbReference type="InterPro" id="IPR044862">
    <property type="entry name" value="Pro_4_hyd_alph_FE2OG_OXY"/>
</dbReference>
<name>A0A835YVY9_9STRA</name>
<dbReference type="PROSITE" id="PS51471">
    <property type="entry name" value="FE2OG_OXY"/>
    <property type="match status" value="1"/>
</dbReference>
<keyword evidence="8" id="KW-1185">Reference proteome</keyword>
<evidence type="ECO:0000256" key="3">
    <source>
        <dbReference type="ARBA" id="ARBA00022964"/>
    </source>
</evidence>
<dbReference type="GO" id="GO:0005783">
    <property type="term" value="C:endoplasmic reticulum"/>
    <property type="evidence" value="ECO:0007669"/>
    <property type="project" value="TreeGrafter"/>
</dbReference>
<dbReference type="EMBL" id="JAFCMP010000523">
    <property type="protein sequence ID" value="KAG5177618.1"/>
    <property type="molecule type" value="Genomic_DNA"/>
</dbReference>
<keyword evidence="3" id="KW-0223">Dioxygenase</keyword>
<keyword evidence="2" id="KW-0479">Metal-binding</keyword>
<evidence type="ECO:0000256" key="2">
    <source>
        <dbReference type="ARBA" id="ARBA00022723"/>
    </source>
</evidence>
<dbReference type="Pfam" id="PF13640">
    <property type="entry name" value="2OG-FeII_Oxy_3"/>
    <property type="match status" value="1"/>
</dbReference>
<accession>A0A835YVY9</accession>
<dbReference type="AlphaFoldDB" id="A0A835YVY9"/>
<feature type="domain" description="Fe2OG dioxygenase" evidence="6">
    <location>
        <begin position="54"/>
        <end position="169"/>
    </location>
</feature>
<dbReference type="InterPro" id="IPR045054">
    <property type="entry name" value="P4HA-like"/>
</dbReference>
<evidence type="ECO:0000259" key="6">
    <source>
        <dbReference type="PROSITE" id="PS51471"/>
    </source>
</evidence>